<keyword evidence="1" id="KW-0732">Signal</keyword>
<dbReference type="Proteomes" id="UP000238205">
    <property type="component" value="Unassembled WGS sequence"/>
</dbReference>
<dbReference type="EMBL" id="PVTO01000018">
    <property type="protein sequence ID" value="PRY81354.1"/>
    <property type="molecule type" value="Genomic_DNA"/>
</dbReference>
<evidence type="ECO:0008006" key="4">
    <source>
        <dbReference type="Google" id="ProtNLM"/>
    </source>
</evidence>
<dbReference type="RefSeq" id="WP_106194429.1">
    <property type="nucleotide sequence ID" value="NZ_PVTO01000018.1"/>
</dbReference>
<evidence type="ECO:0000256" key="1">
    <source>
        <dbReference type="SAM" id="SignalP"/>
    </source>
</evidence>
<sequence length="437" mass="50111">MHNKSKRVISLFLFVLALGACTSKEADQEDETTVNEETVQFLLPQNISPTDFSVISSEESISANYTDQQWHSEGAVNISQDAVRFFIEDLRELSGRRVNREIEDKEDLMIQLSDRSDEISLSIWYDEEGTLAQVNNTTYLVETLPASLSPFSSTFLEAAIELDEGDIEEIRLIGDETIVLNQTTDLSEVEKIPFISGWYLHGPFETDFSVQYGWMDDFFESITRLHGEETKMVIEEVVQTIELIHTQGSETIEIGKAEKDGQTVIRVDSLDQNYLIPTHLTEFYDIDPLEIVDNFIALIPLDAVEQVEIKRGTEHFLVEIDRDFSIDDQGEVVIDSAFFINEKEVEEDVMRRAYQYLARLSYQRIRDDERDKVDLNEEAVTLTYQYTNQGDVVEKNIELIPVSDATTVIVKNDSISEFIADDEKLNDMFEALRELNK</sequence>
<keyword evidence="3" id="KW-1185">Reference proteome</keyword>
<evidence type="ECO:0000313" key="3">
    <source>
        <dbReference type="Proteomes" id="UP000238205"/>
    </source>
</evidence>
<feature type="signal peptide" evidence="1">
    <location>
        <begin position="1"/>
        <end position="26"/>
    </location>
</feature>
<protein>
    <recommendedName>
        <fullName evidence="4">DUF4340 domain-containing protein</fullName>
    </recommendedName>
</protein>
<evidence type="ECO:0000313" key="2">
    <source>
        <dbReference type="EMBL" id="PRY81354.1"/>
    </source>
</evidence>
<dbReference type="OrthoDB" id="2161125at2"/>
<accession>A0A2T0W5K9</accession>
<name>A0A2T0W5K9_9LACT</name>
<proteinExistence type="predicted"/>
<dbReference type="PROSITE" id="PS51257">
    <property type="entry name" value="PROKAR_LIPOPROTEIN"/>
    <property type="match status" value="1"/>
</dbReference>
<gene>
    <name evidence="2" type="ORF">CLV38_1182</name>
</gene>
<reference evidence="2 3" key="1">
    <citation type="submission" date="2018-03" db="EMBL/GenBank/DDBJ databases">
        <title>Genomic Encyclopedia of Archaeal and Bacterial Type Strains, Phase II (KMG-II): from individual species to whole genera.</title>
        <authorList>
            <person name="Goeker M."/>
        </authorList>
    </citation>
    <scope>NUCLEOTIDE SEQUENCE [LARGE SCALE GENOMIC DNA]</scope>
    <source>
        <strain evidence="2 3">DSM 13175</strain>
    </source>
</reference>
<organism evidence="2 3">
    <name type="scientific">Alkalibacterium olivapovliticus</name>
    <dbReference type="NCBI Taxonomy" id="99907"/>
    <lineage>
        <taxon>Bacteria</taxon>
        <taxon>Bacillati</taxon>
        <taxon>Bacillota</taxon>
        <taxon>Bacilli</taxon>
        <taxon>Lactobacillales</taxon>
        <taxon>Carnobacteriaceae</taxon>
        <taxon>Alkalibacterium</taxon>
    </lineage>
</organism>
<feature type="chain" id="PRO_5039519784" description="DUF4340 domain-containing protein" evidence="1">
    <location>
        <begin position="27"/>
        <end position="437"/>
    </location>
</feature>
<comment type="caution">
    <text evidence="2">The sequence shown here is derived from an EMBL/GenBank/DDBJ whole genome shotgun (WGS) entry which is preliminary data.</text>
</comment>
<dbReference type="AlphaFoldDB" id="A0A2T0W5K9"/>